<dbReference type="HAMAP" id="MF_02126">
    <property type="entry name" value="RF_methyltr_PrmC"/>
    <property type="match status" value="1"/>
</dbReference>
<name>A6DL67_9BACT</name>
<comment type="caution">
    <text evidence="8">The sequence shown here is derived from an EMBL/GenBank/DDBJ whole genome shotgun (WGS) entry which is preliminary data.</text>
</comment>
<evidence type="ECO:0000256" key="4">
    <source>
        <dbReference type="ARBA" id="ARBA00048391"/>
    </source>
</evidence>
<evidence type="ECO:0000259" key="7">
    <source>
        <dbReference type="Pfam" id="PF17827"/>
    </source>
</evidence>
<dbReference type="STRING" id="313628.LNTAR_20723"/>
<dbReference type="Pfam" id="PF17827">
    <property type="entry name" value="PrmC_N"/>
    <property type="match status" value="1"/>
</dbReference>
<dbReference type="NCBIfam" id="TIGR03534">
    <property type="entry name" value="RF_mod_PrmC"/>
    <property type="match status" value="1"/>
</dbReference>
<keyword evidence="1 5" id="KW-0489">Methyltransferase</keyword>
<protein>
    <recommendedName>
        <fullName evidence="5">Release factor glutamine methyltransferase</fullName>
        <shortName evidence="5">RF MTase</shortName>
        <ecNumber evidence="5">2.1.1.297</ecNumber>
    </recommendedName>
    <alternativeName>
        <fullName evidence="5">N5-glutamine methyltransferase PrmC</fullName>
    </alternativeName>
    <alternativeName>
        <fullName evidence="5">Protein-(glutamine-N5) MTase PrmC</fullName>
    </alternativeName>
    <alternativeName>
        <fullName evidence="5">Protein-glutamine N-methyltransferase PrmC</fullName>
    </alternativeName>
</protein>
<feature type="binding site" evidence="5">
    <location>
        <position position="187"/>
    </location>
    <ligand>
        <name>S-adenosyl-L-methionine</name>
        <dbReference type="ChEBI" id="CHEBI:59789"/>
    </ligand>
</feature>
<feature type="domain" description="Release factor glutamine methyltransferase N-terminal" evidence="7">
    <location>
        <begin position="6"/>
        <end position="76"/>
    </location>
</feature>
<dbReference type="InterPro" id="IPR050320">
    <property type="entry name" value="N5-glutamine_MTase"/>
</dbReference>
<dbReference type="NCBIfam" id="TIGR00536">
    <property type="entry name" value="hemK_fam"/>
    <property type="match status" value="1"/>
</dbReference>
<dbReference type="PANTHER" id="PTHR18895:SF74">
    <property type="entry name" value="MTRF1L RELEASE FACTOR GLUTAMINE METHYLTRANSFERASE"/>
    <property type="match status" value="1"/>
</dbReference>
<dbReference type="Proteomes" id="UP000004947">
    <property type="component" value="Unassembled WGS sequence"/>
</dbReference>
<organism evidence="8 9">
    <name type="scientific">Lentisphaera araneosa HTCC2155</name>
    <dbReference type="NCBI Taxonomy" id="313628"/>
    <lineage>
        <taxon>Bacteria</taxon>
        <taxon>Pseudomonadati</taxon>
        <taxon>Lentisphaerota</taxon>
        <taxon>Lentisphaeria</taxon>
        <taxon>Lentisphaerales</taxon>
        <taxon>Lentisphaeraceae</taxon>
        <taxon>Lentisphaera</taxon>
    </lineage>
</organism>
<comment type="caution">
    <text evidence="5">Lacks conserved residue(s) required for the propagation of feature annotation.</text>
</comment>
<comment type="function">
    <text evidence="5">Methylates the class 1 translation termination release factors RF1/PrfA and RF2/PrfB on the glutamine residue of the universally conserved GGQ motif.</text>
</comment>
<dbReference type="EC" id="2.1.1.297" evidence="5"/>
<comment type="catalytic activity">
    <reaction evidence="4 5">
        <text>L-glutaminyl-[peptide chain release factor] + S-adenosyl-L-methionine = N(5)-methyl-L-glutaminyl-[peptide chain release factor] + S-adenosyl-L-homocysteine + H(+)</text>
        <dbReference type="Rhea" id="RHEA:42896"/>
        <dbReference type="Rhea" id="RHEA-COMP:10271"/>
        <dbReference type="Rhea" id="RHEA-COMP:10272"/>
        <dbReference type="ChEBI" id="CHEBI:15378"/>
        <dbReference type="ChEBI" id="CHEBI:30011"/>
        <dbReference type="ChEBI" id="CHEBI:57856"/>
        <dbReference type="ChEBI" id="CHEBI:59789"/>
        <dbReference type="ChEBI" id="CHEBI:61891"/>
        <dbReference type="EC" id="2.1.1.297"/>
    </reaction>
</comment>
<dbReference type="Gene3D" id="3.40.50.150">
    <property type="entry name" value="Vaccinia Virus protein VP39"/>
    <property type="match status" value="1"/>
</dbReference>
<dbReference type="eggNOG" id="COG2890">
    <property type="taxonomic scope" value="Bacteria"/>
</dbReference>
<evidence type="ECO:0000256" key="1">
    <source>
        <dbReference type="ARBA" id="ARBA00022603"/>
    </source>
</evidence>
<dbReference type="Pfam" id="PF05175">
    <property type="entry name" value="MTS"/>
    <property type="match status" value="1"/>
</dbReference>
<feature type="binding site" evidence="5">
    <location>
        <begin position="187"/>
        <end position="190"/>
    </location>
    <ligand>
        <name>substrate</name>
    </ligand>
</feature>
<comment type="similarity">
    <text evidence="5">Belongs to the protein N5-glutamine methyltransferase family. PrmC subfamily.</text>
</comment>
<feature type="binding site" evidence="5">
    <location>
        <position position="143"/>
    </location>
    <ligand>
        <name>S-adenosyl-L-methionine</name>
        <dbReference type="ChEBI" id="CHEBI:59789"/>
    </ligand>
</feature>
<feature type="domain" description="Methyltransferase small" evidence="6">
    <location>
        <begin position="103"/>
        <end position="201"/>
    </location>
</feature>
<evidence type="ECO:0000256" key="2">
    <source>
        <dbReference type="ARBA" id="ARBA00022679"/>
    </source>
</evidence>
<dbReference type="InterPro" id="IPR019874">
    <property type="entry name" value="RF_methyltr_PrmC"/>
</dbReference>
<proteinExistence type="inferred from homology"/>
<dbReference type="InterPro" id="IPR004556">
    <property type="entry name" value="HemK-like"/>
</dbReference>
<dbReference type="InterPro" id="IPR040758">
    <property type="entry name" value="PrmC_N"/>
</dbReference>
<keyword evidence="3 5" id="KW-0949">S-adenosyl-L-methionine</keyword>
<dbReference type="RefSeq" id="WP_007278627.1">
    <property type="nucleotide sequence ID" value="NZ_ABCK01000008.1"/>
</dbReference>
<dbReference type="AlphaFoldDB" id="A6DL67"/>
<dbReference type="InterPro" id="IPR029063">
    <property type="entry name" value="SAM-dependent_MTases_sf"/>
</dbReference>
<evidence type="ECO:0000256" key="3">
    <source>
        <dbReference type="ARBA" id="ARBA00022691"/>
    </source>
</evidence>
<evidence type="ECO:0000313" key="8">
    <source>
        <dbReference type="EMBL" id="EDM27669.1"/>
    </source>
</evidence>
<evidence type="ECO:0000313" key="9">
    <source>
        <dbReference type="Proteomes" id="UP000004947"/>
    </source>
</evidence>
<gene>
    <name evidence="5" type="primary">prmC</name>
    <name evidence="8" type="ORF">LNTAR_20723</name>
</gene>
<evidence type="ECO:0000256" key="5">
    <source>
        <dbReference type="HAMAP-Rule" id="MF_02126"/>
    </source>
</evidence>
<keyword evidence="9" id="KW-1185">Reference proteome</keyword>
<sequence>MKDIREILTLSEDYLAKHKIESPKVNAEWIISDSLNIKRLDLYLQHDRPLSESELSSIREKLQRCARHEPVQYICGSTNFYGLEISVGPGVLIPRPETECLVDLATKHIKEGQKLLDLCTGSGCIPIAIQEQKKQSLSIVACDIEEKALNYAQENITQNKTQNIELLQCDLFAKIANDIKFDLITSNPPYVSESERPEMGKDVLKHEPPSALFADHDGMAIIERIAQEAPQYMEPKAYILIEIGASQGSRCLELFEASNYRNVEVVKDYSSRDRILKAQRPV</sequence>
<dbReference type="Gene3D" id="1.10.8.10">
    <property type="entry name" value="DNA helicase RuvA subunit, C-terminal domain"/>
    <property type="match status" value="1"/>
</dbReference>
<dbReference type="InterPro" id="IPR007848">
    <property type="entry name" value="Small_mtfrase_dom"/>
</dbReference>
<dbReference type="EMBL" id="ABCK01000008">
    <property type="protein sequence ID" value="EDM27669.1"/>
    <property type="molecule type" value="Genomic_DNA"/>
</dbReference>
<dbReference type="SUPFAM" id="SSF53335">
    <property type="entry name" value="S-adenosyl-L-methionine-dependent methyltransferases"/>
    <property type="match status" value="1"/>
</dbReference>
<dbReference type="GO" id="GO:0102559">
    <property type="term" value="F:peptide chain release factor N(5)-glutamine methyltransferase activity"/>
    <property type="evidence" value="ECO:0007669"/>
    <property type="project" value="UniProtKB-EC"/>
</dbReference>
<keyword evidence="2 5" id="KW-0808">Transferase</keyword>
<accession>A6DL67</accession>
<dbReference type="OrthoDB" id="9800643at2"/>
<dbReference type="GO" id="GO:0032259">
    <property type="term" value="P:methylation"/>
    <property type="evidence" value="ECO:0007669"/>
    <property type="project" value="UniProtKB-KW"/>
</dbReference>
<reference evidence="8 9" key="1">
    <citation type="journal article" date="2010" name="J. Bacteriol.">
        <title>Genome sequence of Lentisphaera araneosa HTCC2155T, the type species of the order Lentisphaerales in the phylum Lentisphaerae.</title>
        <authorList>
            <person name="Thrash J.C."/>
            <person name="Cho J.C."/>
            <person name="Vergin K.L."/>
            <person name="Morris R.M."/>
            <person name="Giovannoni S.J."/>
        </authorList>
    </citation>
    <scope>NUCLEOTIDE SEQUENCE [LARGE SCALE GENOMIC DNA]</scope>
    <source>
        <strain evidence="8 9">HTCC2155</strain>
    </source>
</reference>
<dbReference type="PANTHER" id="PTHR18895">
    <property type="entry name" value="HEMK METHYLTRANSFERASE"/>
    <property type="match status" value="1"/>
</dbReference>
<dbReference type="CDD" id="cd02440">
    <property type="entry name" value="AdoMet_MTases"/>
    <property type="match status" value="1"/>
</dbReference>
<evidence type="ECO:0000259" key="6">
    <source>
        <dbReference type="Pfam" id="PF05175"/>
    </source>
</evidence>